<sequence>SSAIFVTRLLKGLINEKACKDQCYFLSVTNLKSIGRERGTVNESGVVFFPVTFLCRTFLPVKGEILHGVIHIAVCEQPFFSNEQQAKIRNGLVVQFLVTAVQWIDEGRNLKKKYLVFGRVEGESLGPVSLSGWAGTDDINLKMLVHIMQV</sequence>
<keyword evidence="3 4" id="KW-0804">Transcription</keyword>
<accession>A0A067DSR7</accession>
<dbReference type="InterPro" id="IPR036898">
    <property type="entry name" value="RNA_pol_Rpb7-like_N_sf"/>
</dbReference>
<evidence type="ECO:0000256" key="2">
    <source>
        <dbReference type="ARBA" id="ARBA00022478"/>
    </source>
</evidence>
<dbReference type="STRING" id="2711.A0A067DSR7"/>
<proteinExistence type="predicted"/>
<comment type="function">
    <text evidence="4">DNA-dependent RNA polymerase which catalyzes the transcription of DNA into RNA using the four ribonucleoside triphosphates as substrates.</text>
</comment>
<evidence type="ECO:0000313" key="6">
    <source>
        <dbReference type="Proteomes" id="UP000027120"/>
    </source>
</evidence>
<dbReference type="AlphaFoldDB" id="A0A067DSR7"/>
<dbReference type="GO" id="GO:0006352">
    <property type="term" value="P:DNA-templated transcription initiation"/>
    <property type="evidence" value="ECO:0007669"/>
    <property type="project" value="UniProtKB-UniRule"/>
</dbReference>
<keyword evidence="4" id="KW-0539">Nucleus</keyword>
<dbReference type="EMBL" id="KK785233">
    <property type="protein sequence ID" value="KDO45873.1"/>
    <property type="molecule type" value="Genomic_DNA"/>
</dbReference>
<reference evidence="5 6" key="1">
    <citation type="submission" date="2014-04" db="EMBL/GenBank/DDBJ databases">
        <authorList>
            <consortium name="International Citrus Genome Consortium"/>
            <person name="Gmitter F."/>
            <person name="Chen C."/>
            <person name="Farmerie W."/>
            <person name="Harkins T."/>
            <person name="Desany B."/>
            <person name="Mohiuddin M."/>
            <person name="Kodira C."/>
            <person name="Borodovsky M."/>
            <person name="Lomsadze A."/>
            <person name="Burns P."/>
            <person name="Jenkins J."/>
            <person name="Prochnik S."/>
            <person name="Shu S."/>
            <person name="Chapman J."/>
            <person name="Pitluck S."/>
            <person name="Schmutz J."/>
            <person name="Rokhsar D."/>
        </authorList>
    </citation>
    <scope>NUCLEOTIDE SEQUENCE</scope>
</reference>
<keyword evidence="6" id="KW-1185">Reference proteome</keyword>
<organism evidence="5 6">
    <name type="scientific">Citrus sinensis</name>
    <name type="common">Sweet orange</name>
    <name type="synonym">Citrus aurantium var. sinensis</name>
    <dbReference type="NCBI Taxonomy" id="2711"/>
    <lineage>
        <taxon>Eukaryota</taxon>
        <taxon>Viridiplantae</taxon>
        <taxon>Streptophyta</taxon>
        <taxon>Embryophyta</taxon>
        <taxon>Tracheophyta</taxon>
        <taxon>Spermatophyta</taxon>
        <taxon>Magnoliopsida</taxon>
        <taxon>eudicotyledons</taxon>
        <taxon>Gunneridae</taxon>
        <taxon>Pentapetalae</taxon>
        <taxon>rosids</taxon>
        <taxon>malvids</taxon>
        <taxon>Sapindales</taxon>
        <taxon>Rutaceae</taxon>
        <taxon>Aurantioideae</taxon>
        <taxon>Citrus</taxon>
    </lineage>
</organism>
<dbReference type="GO" id="GO:0000428">
    <property type="term" value="C:DNA-directed RNA polymerase complex"/>
    <property type="evidence" value="ECO:0007669"/>
    <property type="project" value="UniProtKB-KW"/>
</dbReference>
<dbReference type="Proteomes" id="UP000027120">
    <property type="component" value="Unassembled WGS sequence"/>
</dbReference>
<dbReference type="PANTHER" id="PTHR12709:SF6">
    <property type="entry name" value="DNA-DIRECTED RNA POLYMERASE SUBUNIT 7-LIKE PROTEIN"/>
    <property type="match status" value="1"/>
</dbReference>
<dbReference type="GO" id="GO:0005634">
    <property type="term" value="C:nucleus"/>
    <property type="evidence" value="ECO:0007669"/>
    <property type="project" value="UniProtKB-SubCell"/>
</dbReference>
<evidence type="ECO:0000256" key="4">
    <source>
        <dbReference type="RuleBase" id="RU369086"/>
    </source>
</evidence>
<dbReference type="InterPro" id="IPR045113">
    <property type="entry name" value="Rpb7-like"/>
</dbReference>
<keyword evidence="2 4" id="KW-0240">DNA-directed RNA polymerase</keyword>
<comment type="subcellular location">
    <subcellularLocation>
        <location evidence="1 4">Nucleus</location>
    </subcellularLocation>
</comment>
<dbReference type="GO" id="GO:0003727">
    <property type="term" value="F:single-stranded RNA binding"/>
    <property type="evidence" value="ECO:0000318"/>
    <property type="project" value="GO_Central"/>
</dbReference>
<dbReference type="GO" id="GO:0003697">
    <property type="term" value="F:single-stranded DNA binding"/>
    <property type="evidence" value="ECO:0000318"/>
    <property type="project" value="GO_Central"/>
</dbReference>
<evidence type="ECO:0000256" key="1">
    <source>
        <dbReference type="ARBA" id="ARBA00004123"/>
    </source>
</evidence>
<protein>
    <recommendedName>
        <fullName evidence="4">DNA-directed RNA polymerase subunit</fullName>
    </recommendedName>
</protein>
<gene>
    <name evidence="5" type="ORF">CISIN_1g048593mg</name>
</gene>
<feature type="non-terminal residue" evidence="5">
    <location>
        <position position="1"/>
    </location>
</feature>
<name>A0A067DSR7_CITSI</name>
<dbReference type="Gene3D" id="3.30.1490.120">
    <property type="entry name" value="RNA polymerase Rpb7-like, N-terminal domain"/>
    <property type="match status" value="1"/>
</dbReference>
<dbReference type="PANTHER" id="PTHR12709">
    <property type="entry name" value="DNA-DIRECTED RNA POLYMERASE II, III"/>
    <property type="match status" value="1"/>
</dbReference>
<evidence type="ECO:0000256" key="3">
    <source>
        <dbReference type="ARBA" id="ARBA00023163"/>
    </source>
</evidence>
<evidence type="ECO:0000313" key="5">
    <source>
        <dbReference type="EMBL" id="KDO45873.1"/>
    </source>
</evidence>
<dbReference type="SMR" id="A0A067DSR7"/>